<dbReference type="PANTHER" id="PTHR33823:SF4">
    <property type="entry name" value="GENERAL STRESS PROTEIN 16O"/>
    <property type="match status" value="1"/>
</dbReference>
<keyword evidence="2" id="KW-0863">Zinc-finger</keyword>
<feature type="domain" description="Zinc finger DksA/TraR C4-type" evidence="6">
    <location>
        <begin position="67"/>
        <end position="100"/>
    </location>
</feature>
<dbReference type="InterPro" id="IPR000962">
    <property type="entry name" value="Znf_DskA_TraR"/>
</dbReference>
<dbReference type="PROSITE" id="PS01102">
    <property type="entry name" value="ZF_DKSA_1"/>
    <property type="match status" value="1"/>
</dbReference>
<keyword evidence="8" id="KW-1185">Reference proteome</keyword>
<gene>
    <name evidence="7" type="ORF">SAMN02745206_01075</name>
</gene>
<evidence type="ECO:0000256" key="5">
    <source>
        <dbReference type="SAM" id="MobiDB-lite"/>
    </source>
</evidence>
<accession>A0A1M4XPA5</accession>
<dbReference type="InterPro" id="IPR020458">
    <property type="entry name" value="Znf_DskA_TraR_CS"/>
</dbReference>
<feature type="region of interest" description="Disordered" evidence="5">
    <location>
        <begin position="100"/>
        <end position="119"/>
    </location>
</feature>
<evidence type="ECO:0000313" key="7">
    <source>
        <dbReference type="EMBL" id="SHE95196.1"/>
    </source>
</evidence>
<evidence type="ECO:0000256" key="4">
    <source>
        <dbReference type="PROSITE-ProRule" id="PRU00510"/>
    </source>
</evidence>
<dbReference type="PROSITE" id="PS51128">
    <property type="entry name" value="ZF_DKSA_2"/>
    <property type="match status" value="1"/>
</dbReference>
<dbReference type="Gene3D" id="1.20.120.910">
    <property type="entry name" value="DksA, coiled-coil domain"/>
    <property type="match status" value="1"/>
</dbReference>
<dbReference type="Pfam" id="PF01258">
    <property type="entry name" value="zf-dskA_traR"/>
    <property type="match status" value="1"/>
</dbReference>
<sequence>MQAALVRSLEAVQETLGSREEHRGPMDMADEAEMEHQRETLWNLGYRYRQFYREVTMALNRLAKDEFGYCEDCGDPIAEARLEVQPTARLCIDCQRELERRTSLSRQGGRKRSSDGAAPERMWDVDWRHPECVNA</sequence>
<dbReference type="GO" id="GO:0008270">
    <property type="term" value="F:zinc ion binding"/>
    <property type="evidence" value="ECO:0007669"/>
    <property type="project" value="UniProtKB-KW"/>
</dbReference>
<evidence type="ECO:0000256" key="3">
    <source>
        <dbReference type="ARBA" id="ARBA00022833"/>
    </source>
</evidence>
<dbReference type="Proteomes" id="UP000184076">
    <property type="component" value="Unassembled WGS sequence"/>
</dbReference>
<dbReference type="InterPro" id="IPR020460">
    <property type="entry name" value="Znf_C4-type_bac"/>
</dbReference>
<dbReference type="EMBL" id="FQVB01000009">
    <property type="protein sequence ID" value="SHE95196.1"/>
    <property type="molecule type" value="Genomic_DNA"/>
</dbReference>
<organism evidence="7 8">
    <name type="scientific">Desulfacinum infernum DSM 9756</name>
    <dbReference type="NCBI Taxonomy" id="1121391"/>
    <lineage>
        <taxon>Bacteria</taxon>
        <taxon>Pseudomonadati</taxon>
        <taxon>Thermodesulfobacteriota</taxon>
        <taxon>Syntrophobacteria</taxon>
        <taxon>Syntrophobacterales</taxon>
        <taxon>Syntrophobacteraceae</taxon>
        <taxon>Desulfacinum</taxon>
    </lineage>
</organism>
<evidence type="ECO:0000313" key="8">
    <source>
        <dbReference type="Proteomes" id="UP000184076"/>
    </source>
</evidence>
<evidence type="ECO:0000259" key="6">
    <source>
        <dbReference type="Pfam" id="PF01258"/>
    </source>
</evidence>
<keyword evidence="1" id="KW-0479">Metal-binding</keyword>
<dbReference type="PANTHER" id="PTHR33823">
    <property type="entry name" value="RNA POLYMERASE-BINDING TRANSCRIPTION FACTOR DKSA-RELATED"/>
    <property type="match status" value="1"/>
</dbReference>
<dbReference type="AlphaFoldDB" id="A0A1M4XPA5"/>
<name>A0A1M4XPA5_9BACT</name>
<reference evidence="8" key="1">
    <citation type="submission" date="2016-11" db="EMBL/GenBank/DDBJ databases">
        <authorList>
            <person name="Varghese N."/>
            <person name="Submissions S."/>
        </authorList>
    </citation>
    <scope>NUCLEOTIDE SEQUENCE [LARGE SCALE GENOMIC DNA]</scope>
    <source>
        <strain evidence="8">DSM 9756</strain>
    </source>
</reference>
<evidence type="ECO:0000256" key="1">
    <source>
        <dbReference type="ARBA" id="ARBA00022723"/>
    </source>
</evidence>
<dbReference type="SUPFAM" id="SSF57716">
    <property type="entry name" value="Glucocorticoid receptor-like (DNA-binding domain)"/>
    <property type="match status" value="1"/>
</dbReference>
<feature type="zinc finger region" description="dksA C4-type" evidence="4">
    <location>
        <begin position="70"/>
        <end position="94"/>
    </location>
</feature>
<dbReference type="PRINTS" id="PR00618">
    <property type="entry name" value="DKSAZNFINGER"/>
</dbReference>
<evidence type="ECO:0000256" key="2">
    <source>
        <dbReference type="ARBA" id="ARBA00022771"/>
    </source>
</evidence>
<protein>
    <submittedName>
        <fullName evidence="7">Transcriptional regulator, TraR/DksA family</fullName>
    </submittedName>
</protein>
<keyword evidence="3" id="KW-0862">Zinc</keyword>
<dbReference type="STRING" id="1121391.SAMN02745206_01075"/>
<proteinExistence type="predicted"/>